<feature type="transmembrane region" description="Helical" evidence="5">
    <location>
        <begin position="204"/>
        <end position="225"/>
    </location>
</feature>
<evidence type="ECO:0000313" key="7">
    <source>
        <dbReference type="Proteomes" id="UP000219193"/>
    </source>
</evidence>
<accession>A0A285X1Y1</accession>
<protein>
    <submittedName>
        <fullName evidence="6">TIGR00659 family protein</fullName>
    </submittedName>
</protein>
<keyword evidence="4 5" id="KW-0472">Membrane</keyword>
<keyword evidence="3 5" id="KW-1133">Transmembrane helix</keyword>
<dbReference type="PANTHER" id="PTHR30249">
    <property type="entry name" value="PUTATIVE SEROTONIN TRANSPORTER"/>
    <property type="match status" value="1"/>
</dbReference>
<feature type="transmembrane region" description="Helical" evidence="5">
    <location>
        <begin position="92"/>
        <end position="115"/>
    </location>
</feature>
<keyword evidence="2 5" id="KW-0812">Transmembrane</keyword>
<evidence type="ECO:0000256" key="4">
    <source>
        <dbReference type="ARBA" id="ARBA00023136"/>
    </source>
</evidence>
<comment type="subcellular location">
    <subcellularLocation>
        <location evidence="1">Membrane</location>
        <topology evidence="1">Multi-pass membrane protein</topology>
    </subcellularLocation>
</comment>
<feature type="transmembrane region" description="Helical" evidence="5">
    <location>
        <begin position="148"/>
        <end position="168"/>
    </location>
</feature>
<dbReference type="Pfam" id="PF04172">
    <property type="entry name" value="LrgB"/>
    <property type="match status" value="1"/>
</dbReference>
<evidence type="ECO:0000256" key="2">
    <source>
        <dbReference type="ARBA" id="ARBA00022692"/>
    </source>
</evidence>
<evidence type="ECO:0000256" key="3">
    <source>
        <dbReference type="ARBA" id="ARBA00022989"/>
    </source>
</evidence>
<proteinExistence type="predicted"/>
<feature type="transmembrane region" description="Helical" evidence="5">
    <location>
        <begin position="31"/>
        <end position="51"/>
    </location>
</feature>
<evidence type="ECO:0000313" key="6">
    <source>
        <dbReference type="EMBL" id="SOC79370.1"/>
    </source>
</evidence>
<evidence type="ECO:0000256" key="5">
    <source>
        <dbReference type="SAM" id="Phobius"/>
    </source>
</evidence>
<organism evidence="6 7">
    <name type="scientific">Salinimicrobium sediminis</name>
    <dbReference type="NCBI Taxonomy" id="1343891"/>
    <lineage>
        <taxon>Bacteria</taxon>
        <taxon>Pseudomonadati</taxon>
        <taxon>Bacteroidota</taxon>
        <taxon>Flavobacteriia</taxon>
        <taxon>Flavobacteriales</taxon>
        <taxon>Flavobacteriaceae</taxon>
        <taxon>Salinimicrobium</taxon>
    </lineage>
</organism>
<gene>
    <name evidence="6" type="ORF">SAMN06296241_0893</name>
</gene>
<dbReference type="AlphaFoldDB" id="A0A285X1Y1"/>
<sequence length="229" mass="24260">MSFSFLLPIFGIGLTLLFYALARRGGRLKIAFLNPVLLAILGIILFLKLADISFETYNRGGKFLTYLLGPAVVALGAFFYEKYEELRKDLKLLSIAVIIGGICGVLSVVAFLLILDLPDFLIRSLASKSVTTPIAVEITKTVGGIPDITAGIVIAVGVFGNVFGLYFLKKMGINSKKAIGAALGTAAHGIGTARAIEEGKIPGVYSGIAMCLNGIITAILTPLILQLLL</sequence>
<dbReference type="GO" id="GO:0016020">
    <property type="term" value="C:membrane"/>
    <property type="evidence" value="ECO:0007669"/>
    <property type="project" value="UniProtKB-SubCell"/>
</dbReference>
<reference evidence="7" key="1">
    <citation type="submission" date="2017-09" db="EMBL/GenBank/DDBJ databases">
        <authorList>
            <person name="Varghese N."/>
            <person name="Submissions S."/>
        </authorList>
    </citation>
    <scope>NUCLEOTIDE SEQUENCE [LARGE SCALE GENOMIC DNA]</scope>
    <source>
        <strain evidence="7">CGMCC 1.12641</strain>
    </source>
</reference>
<feature type="transmembrane region" description="Helical" evidence="5">
    <location>
        <begin position="63"/>
        <end position="80"/>
    </location>
</feature>
<dbReference type="PANTHER" id="PTHR30249:SF0">
    <property type="entry name" value="PLASTIDAL GLYCOLATE_GLYCERATE TRANSLOCATOR 1, CHLOROPLASTIC"/>
    <property type="match status" value="1"/>
</dbReference>
<dbReference type="Proteomes" id="UP000219193">
    <property type="component" value="Unassembled WGS sequence"/>
</dbReference>
<dbReference type="EMBL" id="OCMF01000001">
    <property type="protein sequence ID" value="SOC79370.1"/>
    <property type="molecule type" value="Genomic_DNA"/>
</dbReference>
<dbReference type="RefSeq" id="WP_097055106.1">
    <property type="nucleotide sequence ID" value="NZ_OCMF01000001.1"/>
</dbReference>
<dbReference type="OrthoDB" id="9811701at2"/>
<evidence type="ECO:0000256" key="1">
    <source>
        <dbReference type="ARBA" id="ARBA00004141"/>
    </source>
</evidence>
<dbReference type="InterPro" id="IPR007300">
    <property type="entry name" value="CidB/LrgB"/>
</dbReference>
<feature type="transmembrane region" description="Helical" evidence="5">
    <location>
        <begin position="6"/>
        <end position="22"/>
    </location>
</feature>
<keyword evidence="7" id="KW-1185">Reference proteome</keyword>
<name>A0A285X1Y1_9FLAO</name>